<dbReference type="InterPro" id="IPR011008">
    <property type="entry name" value="Dimeric_a/b-barrel"/>
</dbReference>
<dbReference type="PANTHER" id="PTHR35174:SF3">
    <property type="entry name" value="BLL7171 PROTEIN"/>
    <property type="match status" value="1"/>
</dbReference>
<gene>
    <name evidence="3" type="ORF">DSM104635_03337</name>
</gene>
<dbReference type="InterPro" id="IPR005545">
    <property type="entry name" value="YCII"/>
</dbReference>
<feature type="domain" description="YCII-related" evidence="2">
    <location>
        <begin position="1"/>
        <end position="113"/>
    </location>
</feature>
<dbReference type="Pfam" id="PF03795">
    <property type="entry name" value="YCII"/>
    <property type="match status" value="1"/>
</dbReference>
<keyword evidence="4" id="KW-1185">Reference proteome</keyword>
<dbReference type="SUPFAM" id="SSF54909">
    <property type="entry name" value="Dimeric alpha+beta barrel"/>
    <property type="match status" value="1"/>
</dbReference>
<dbReference type="EMBL" id="CP047045">
    <property type="protein sequence ID" value="QGZ96477.1"/>
    <property type="molecule type" value="Genomic_DNA"/>
</dbReference>
<proteinExistence type="inferred from homology"/>
<comment type="similarity">
    <text evidence="1">Belongs to the YciI family.</text>
</comment>
<reference evidence="4" key="1">
    <citation type="submission" date="2019-12" db="EMBL/GenBank/DDBJ databases">
        <title>Complete genome of Terracaulis silvestris 0127_4.</title>
        <authorList>
            <person name="Vieira S."/>
            <person name="Riedel T."/>
            <person name="Sproer C."/>
            <person name="Pascual J."/>
            <person name="Boedeker C."/>
            <person name="Overmann J."/>
        </authorList>
    </citation>
    <scope>NUCLEOTIDE SEQUENCE [LARGE SCALE GENOMIC DNA]</scope>
    <source>
        <strain evidence="4">0127_4</strain>
    </source>
</reference>
<dbReference type="KEGG" id="tsv:DSM104635_03337"/>
<evidence type="ECO:0000313" key="3">
    <source>
        <dbReference type="EMBL" id="QGZ96477.1"/>
    </source>
</evidence>
<dbReference type="PANTHER" id="PTHR35174">
    <property type="entry name" value="BLL7171 PROTEIN-RELATED"/>
    <property type="match status" value="1"/>
</dbReference>
<evidence type="ECO:0000256" key="1">
    <source>
        <dbReference type="ARBA" id="ARBA00007689"/>
    </source>
</evidence>
<organism evidence="3 4">
    <name type="scientific">Terricaulis silvestris</name>
    <dbReference type="NCBI Taxonomy" id="2686094"/>
    <lineage>
        <taxon>Bacteria</taxon>
        <taxon>Pseudomonadati</taxon>
        <taxon>Pseudomonadota</taxon>
        <taxon>Alphaproteobacteria</taxon>
        <taxon>Caulobacterales</taxon>
        <taxon>Caulobacteraceae</taxon>
        <taxon>Terricaulis</taxon>
    </lineage>
</organism>
<dbReference type="AlphaFoldDB" id="A0A6I6MUP3"/>
<name>A0A6I6MUP3_9CAUL</name>
<dbReference type="Proteomes" id="UP000431269">
    <property type="component" value="Chromosome"/>
</dbReference>
<accession>A0A6I6MUP3</accession>
<dbReference type="Gene3D" id="3.30.70.1060">
    <property type="entry name" value="Dimeric alpha+beta barrel"/>
    <property type="match status" value="1"/>
</dbReference>
<protein>
    <submittedName>
        <fullName evidence="3">YCII-related domain protein</fullName>
    </submittedName>
</protein>
<evidence type="ECO:0000259" key="2">
    <source>
        <dbReference type="Pfam" id="PF03795"/>
    </source>
</evidence>
<sequence length="115" mass="12219">MRYLILVYGKESDWADVTPERAGEIMGAYGAYTEALKKAGVHISGDELNVVATAKSVRGVGGTSIVDGPFVDTKEALGGYYLIECASDADALNWAKQAPTMLHGGGVELRPVMVR</sequence>
<evidence type="ECO:0000313" key="4">
    <source>
        <dbReference type="Proteomes" id="UP000431269"/>
    </source>
</evidence>
<dbReference type="RefSeq" id="WP_158767261.1">
    <property type="nucleotide sequence ID" value="NZ_CP047045.1"/>
</dbReference>